<dbReference type="InterPro" id="IPR006597">
    <property type="entry name" value="Sel1-like"/>
</dbReference>
<dbReference type="SMART" id="SM00671">
    <property type="entry name" value="SEL1"/>
    <property type="match status" value="4"/>
</dbReference>
<dbReference type="Pfam" id="PF00515">
    <property type="entry name" value="TPR_1"/>
    <property type="match status" value="1"/>
</dbReference>
<evidence type="ECO:0000256" key="1">
    <source>
        <dbReference type="ARBA" id="ARBA00038101"/>
    </source>
</evidence>
<gene>
    <name evidence="3" type="ORF">BpHYR1_014450</name>
</gene>
<organism evidence="3 4">
    <name type="scientific">Brachionus plicatilis</name>
    <name type="common">Marine rotifer</name>
    <name type="synonym">Brachionus muelleri</name>
    <dbReference type="NCBI Taxonomy" id="10195"/>
    <lineage>
        <taxon>Eukaryota</taxon>
        <taxon>Metazoa</taxon>
        <taxon>Spiralia</taxon>
        <taxon>Gnathifera</taxon>
        <taxon>Rotifera</taxon>
        <taxon>Eurotatoria</taxon>
        <taxon>Monogononta</taxon>
        <taxon>Pseudotrocha</taxon>
        <taxon>Ploima</taxon>
        <taxon>Brachionidae</taxon>
        <taxon>Brachionus</taxon>
    </lineage>
</organism>
<feature type="repeat" description="TPR" evidence="2">
    <location>
        <begin position="98"/>
        <end position="131"/>
    </location>
</feature>
<accession>A0A3M7Q8T9</accession>
<dbReference type="STRING" id="10195.A0A3M7Q8T9"/>
<comment type="caution">
    <text evidence="3">The sequence shown here is derived from an EMBL/GenBank/DDBJ whole genome shotgun (WGS) entry which is preliminary data.</text>
</comment>
<evidence type="ECO:0000313" key="4">
    <source>
        <dbReference type="Proteomes" id="UP000276133"/>
    </source>
</evidence>
<dbReference type="EMBL" id="REGN01006995">
    <property type="protein sequence ID" value="RNA07584.1"/>
    <property type="molecule type" value="Genomic_DNA"/>
</dbReference>
<sequence>MNMNLSKNKAETSSARFEDLKSRANECYKRNELHKSAQLYNQVLLIDNLSNEQKAIVHSNRSLVYLKLYEAINRRDRDFLFKSLVDAEQANELNPKWCKTWARLGQIYAELNEYEKCIHNYTKALELEPSNEHVKNLLAQAKTLNFEQKRLAHFDDSYAPKTTEERTEEEFKKIADRLGQENTDRFKHTFERTKQDLIKSDKSLEYVWLGHEHRDGSSTCKQSYELAAKYYAKAAKMDNAEAMYNLALMHKHGNGVKLDFELAINLFKQAASQPAFKRLIGFADAPNVGVAESEHMLGLLYHQGIYVAKNIEQAVKYYERAVEHGSAHAANNLGLIFMNGDGVDMDLERAQVLFLYSQKKGSLEAITNLVFVYLAKGDPEQALLWHNRDLKASPILATQRHEQIMMEISDLRARKSQFDKELVESLINLKCDLNEDPCYPHSIRSQPYDEKMLAEKAEQGSATAKKMLDAIRLFNQALDQFSQNKGADLASIICKMAQALQIESLVCLRPMDVQNKLLKQLEKVVDENLGKKRCELDLNARICLMYFNMSKYAQNLQFINKSIEKYPHCTRMYELKASMHIFLKQFKMGIKQYDYVLSKEPHNSLSTYLRAAALKNSSCFKDALKDYERFLSICPSDARKVPEAHYSIGFCKPYQNNIYLA</sequence>
<comment type="similarity">
    <text evidence="1">Belongs to the sel-1 family.</text>
</comment>
<name>A0A3M7Q8T9_BRAPC</name>
<dbReference type="InterPro" id="IPR050767">
    <property type="entry name" value="Sel1_AlgK"/>
</dbReference>
<evidence type="ECO:0000256" key="2">
    <source>
        <dbReference type="PROSITE-ProRule" id="PRU00339"/>
    </source>
</evidence>
<proteinExistence type="inferred from homology"/>
<dbReference type="Gene3D" id="1.25.40.10">
    <property type="entry name" value="Tetratricopeptide repeat domain"/>
    <property type="match status" value="4"/>
</dbReference>
<evidence type="ECO:0000313" key="3">
    <source>
        <dbReference type="EMBL" id="RNA07584.1"/>
    </source>
</evidence>
<dbReference type="PANTHER" id="PTHR11102">
    <property type="entry name" value="SEL-1-LIKE PROTEIN"/>
    <property type="match status" value="1"/>
</dbReference>
<dbReference type="PANTHER" id="PTHR11102:SF160">
    <property type="entry name" value="ERAD-ASSOCIATED E3 UBIQUITIN-PROTEIN LIGASE COMPONENT HRD3"/>
    <property type="match status" value="1"/>
</dbReference>
<dbReference type="InterPro" id="IPR019734">
    <property type="entry name" value="TPR_rpt"/>
</dbReference>
<dbReference type="SUPFAM" id="SSF81901">
    <property type="entry name" value="HCP-like"/>
    <property type="match status" value="1"/>
</dbReference>
<keyword evidence="4" id="KW-1185">Reference proteome</keyword>
<protein>
    <submittedName>
        <fullName evidence="3">TPR repeat</fullName>
    </submittedName>
</protein>
<dbReference type="InterPro" id="IPR011990">
    <property type="entry name" value="TPR-like_helical_dom_sf"/>
</dbReference>
<dbReference type="PROSITE" id="PS50293">
    <property type="entry name" value="TPR_REGION"/>
    <property type="match status" value="1"/>
</dbReference>
<dbReference type="SMART" id="SM00028">
    <property type="entry name" value="TPR"/>
    <property type="match status" value="7"/>
</dbReference>
<dbReference type="Pfam" id="PF08238">
    <property type="entry name" value="Sel1"/>
    <property type="match status" value="4"/>
</dbReference>
<dbReference type="SUPFAM" id="SSF48452">
    <property type="entry name" value="TPR-like"/>
    <property type="match status" value="1"/>
</dbReference>
<dbReference type="AlphaFoldDB" id="A0A3M7Q8T9"/>
<dbReference type="OrthoDB" id="10038545at2759"/>
<keyword evidence="2" id="KW-0802">TPR repeat</keyword>
<dbReference type="PROSITE" id="PS50005">
    <property type="entry name" value="TPR"/>
    <property type="match status" value="1"/>
</dbReference>
<reference evidence="3 4" key="1">
    <citation type="journal article" date="2018" name="Sci. Rep.">
        <title>Genomic signatures of local adaptation to the degree of environmental predictability in rotifers.</title>
        <authorList>
            <person name="Franch-Gras L."/>
            <person name="Hahn C."/>
            <person name="Garcia-Roger E.M."/>
            <person name="Carmona M.J."/>
            <person name="Serra M."/>
            <person name="Gomez A."/>
        </authorList>
    </citation>
    <scope>NUCLEOTIDE SEQUENCE [LARGE SCALE GENOMIC DNA]</scope>
    <source>
        <strain evidence="3">HYR1</strain>
    </source>
</reference>
<dbReference type="Proteomes" id="UP000276133">
    <property type="component" value="Unassembled WGS sequence"/>
</dbReference>